<dbReference type="PANTHER" id="PTHR21694:SF18">
    <property type="entry name" value="COILED-COIL DOMAIN-CONTAINING PROTEIN 63"/>
    <property type="match status" value="1"/>
</dbReference>
<comment type="caution">
    <text evidence="5">The sequence shown here is derived from an EMBL/GenBank/DDBJ whole genome shotgun (WGS) entry which is preliminary data.</text>
</comment>
<gene>
    <name evidence="5" type="ORF">Q7C36_020208</name>
</gene>
<dbReference type="PANTHER" id="PTHR21694">
    <property type="entry name" value="COILED-COIL DOMAIN-CONTAINING PROTEIN 63"/>
    <property type="match status" value="1"/>
</dbReference>
<dbReference type="EMBL" id="JAVHJS010000021">
    <property type="protein sequence ID" value="KAK2823608.1"/>
    <property type="molecule type" value="Genomic_DNA"/>
</dbReference>
<dbReference type="Pfam" id="PF21773">
    <property type="entry name" value="ODAD1_CC"/>
    <property type="match status" value="1"/>
</dbReference>
<feature type="region of interest" description="Disordered" evidence="3">
    <location>
        <begin position="444"/>
        <end position="485"/>
    </location>
</feature>
<dbReference type="InterPro" id="IPR051876">
    <property type="entry name" value="ODA-DC/CCD"/>
</dbReference>
<evidence type="ECO:0000313" key="6">
    <source>
        <dbReference type="Proteomes" id="UP001187315"/>
    </source>
</evidence>
<sequence>MIRGRTAKNISSDWNIDALEEKNRLQRKYRILMGDLEAARIHTQEYIHKQWLEIDVLCKQYMEVQEKLNVSQSQPYRQSDRHCGQQLRALLKRCDQLDKDMERERLIQVKLKQEIQCIQKELEDSKLQFQAQEFEEFNGNKLENKLEHTQNCINMKMAEKHQLKKEVDKLHMDRVQFQQLRRNLDKELQKIQRDINDVVDITMAAQNERMKAHMKMMMMMKEKKRIDEFMATEYREWTGLDDALSHRHGESSRYVGRLEMKEKCWTSSEVSEEDLKELFRRLQEVISEEDLDMLVTKLFQGEERNFNLYKYLNEQNSTSEGLKHQITELKEKIEEINEEDRKKEQEHQNILKQMKVQWRDTKAQTLEYQSRTKQVAETLDQIYTGVKRVFDKINCDRAALEDMLCDSSGIKYSSVMIYLKMVEENIDELLAIQNFIKSKVQVHDPELSEEEKQTSDFEPPSCSDDELLPIPHEDDVSSGKTLESV</sequence>
<evidence type="ECO:0000313" key="5">
    <source>
        <dbReference type="EMBL" id="KAK2823608.1"/>
    </source>
</evidence>
<evidence type="ECO:0000256" key="2">
    <source>
        <dbReference type="SAM" id="Coils"/>
    </source>
</evidence>
<feature type="domain" description="ODAD1 central coiled coil region" evidence="4">
    <location>
        <begin position="141"/>
        <end position="404"/>
    </location>
</feature>
<evidence type="ECO:0000256" key="3">
    <source>
        <dbReference type="SAM" id="MobiDB-lite"/>
    </source>
</evidence>
<keyword evidence="1 2" id="KW-0175">Coiled coil</keyword>
<feature type="coiled-coil region" evidence="2">
    <location>
        <begin position="174"/>
        <end position="201"/>
    </location>
</feature>
<organism evidence="5 6">
    <name type="scientific">Tachysurus vachellii</name>
    <name type="common">Darkbarbel catfish</name>
    <name type="synonym">Pelteobagrus vachellii</name>
    <dbReference type="NCBI Taxonomy" id="175792"/>
    <lineage>
        <taxon>Eukaryota</taxon>
        <taxon>Metazoa</taxon>
        <taxon>Chordata</taxon>
        <taxon>Craniata</taxon>
        <taxon>Vertebrata</taxon>
        <taxon>Euteleostomi</taxon>
        <taxon>Actinopterygii</taxon>
        <taxon>Neopterygii</taxon>
        <taxon>Teleostei</taxon>
        <taxon>Ostariophysi</taxon>
        <taxon>Siluriformes</taxon>
        <taxon>Bagridae</taxon>
        <taxon>Tachysurus</taxon>
    </lineage>
</organism>
<protein>
    <recommendedName>
        <fullName evidence="4">ODAD1 central coiled coil region domain-containing protein</fullName>
    </recommendedName>
</protein>
<keyword evidence="6" id="KW-1185">Reference proteome</keyword>
<feature type="coiled-coil region" evidence="2">
    <location>
        <begin position="312"/>
        <end position="353"/>
    </location>
</feature>
<proteinExistence type="predicted"/>
<dbReference type="Proteomes" id="UP001187315">
    <property type="component" value="Unassembled WGS sequence"/>
</dbReference>
<dbReference type="AlphaFoldDB" id="A0AA88S5G6"/>
<feature type="compositionally biased region" description="Basic and acidic residues" evidence="3">
    <location>
        <begin position="444"/>
        <end position="455"/>
    </location>
</feature>
<accession>A0AA88S5G6</accession>
<name>A0AA88S5G6_TACVA</name>
<dbReference type="InterPro" id="IPR049258">
    <property type="entry name" value="ODAD1_CC"/>
</dbReference>
<evidence type="ECO:0000256" key="1">
    <source>
        <dbReference type="ARBA" id="ARBA00023054"/>
    </source>
</evidence>
<reference evidence="5" key="1">
    <citation type="submission" date="2023-08" db="EMBL/GenBank/DDBJ databases">
        <title>Pelteobagrus vachellii genome.</title>
        <authorList>
            <person name="Liu H."/>
        </authorList>
    </citation>
    <scope>NUCLEOTIDE SEQUENCE</scope>
    <source>
        <strain evidence="5">PRFRI_2022a</strain>
        <tissue evidence="5">Muscle</tissue>
    </source>
</reference>
<evidence type="ECO:0000259" key="4">
    <source>
        <dbReference type="Pfam" id="PF21773"/>
    </source>
</evidence>